<feature type="transmembrane region" description="Helical" evidence="1">
    <location>
        <begin position="34"/>
        <end position="53"/>
    </location>
</feature>
<name>L8JU57_9BACT</name>
<keyword evidence="1" id="KW-1133">Transmembrane helix</keyword>
<evidence type="ECO:0000313" key="2">
    <source>
        <dbReference type="EMBL" id="ELR72305.1"/>
    </source>
</evidence>
<dbReference type="STRING" id="1237149.C900_01587"/>
<gene>
    <name evidence="2" type="ORF">C900_01587</name>
</gene>
<dbReference type="AlphaFoldDB" id="L8JU57"/>
<organism evidence="2 3">
    <name type="scientific">Fulvivirga imtechensis AK7</name>
    <dbReference type="NCBI Taxonomy" id="1237149"/>
    <lineage>
        <taxon>Bacteria</taxon>
        <taxon>Pseudomonadati</taxon>
        <taxon>Bacteroidota</taxon>
        <taxon>Cytophagia</taxon>
        <taxon>Cytophagales</taxon>
        <taxon>Fulvivirgaceae</taxon>
        <taxon>Fulvivirga</taxon>
    </lineage>
</organism>
<protein>
    <submittedName>
        <fullName evidence="2">Uncharacterized protein</fullName>
    </submittedName>
</protein>
<evidence type="ECO:0000256" key="1">
    <source>
        <dbReference type="SAM" id="Phobius"/>
    </source>
</evidence>
<dbReference type="EMBL" id="AMZN01000024">
    <property type="protein sequence ID" value="ELR72305.1"/>
    <property type="molecule type" value="Genomic_DNA"/>
</dbReference>
<accession>L8JU57</accession>
<dbReference type="Proteomes" id="UP000011135">
    <property type="component" value="Unassembled WGS sequence"/>
</dbReference>
<sequence length="147" mass="17237">MSCRKTDSSHVGDRFISRVQQVSNIPVGFNTCNIIWWITWIFYFLILILVFRLRHTCIGKTIYKTCINIQRVSFYDNSVGWDVYRIAYRLNNSIPNEYGSFIYFSSWRLDDVGIPDHIGSAHRGQLFILAVCRKCGSHHQKHQYGQP</sequence>
<evidence type="ECO:0000313" key="3">
    <source>
        <dbReference type="Proteomes" id="UP000011135"/>
    </source>
</evidence>
<proteinExistence type="predicted"/>
<reference evidence="2 3" key="1">
    <citation type="submission" date="2012-12" db="EMBL/GenBank/DDBJ databases">
        <title>Genome assembly of Fulvivirga imtechensis AK7.</title>
        <authorList>
            <person name="Nupur N."/>
            <person name="Khatri I."/>
            <person name="Kumar R."/>
            <person name="Subramanian S."/>
            <person name="Pinnaka A."/>
        </authorList>
    </citation>
    <scope>NUCLEOTIDE SEQUENCE [LARGE SCALE GENOMIC DNA]</scope>
    <source>
        <strain evidence="2 3">AK7</strain>
    </source>
</reference>
<keyword evidence="3" id="KW-1185">Reference proteome</keyword>
<keyword evidence="1" id="KW-0812">Transmembrane</keyword>
<keyword evidence="1" id="KW-0472">Membrane</keyword>
<comment type="caution">
    <text evidence="2">The sequence shown here is derived from an EMBL/GenBank/DDBJ whole genome shotgun (WGS) entry which is preliminary data.</text>
</comment>